<dbReference type="EMBL" id="QKWP01000222">
    <property type="protein sequence ID" value="RIB24290.1"/>
    <property type="molecule type" value="Genomic_DNA"/>
</dbReference>
<keyword evidence="2" id="KW-1185">Reference proteome</keyword>
<protein>
    <submittedName>
        <fullName evidence="1">Uncharacterized protein</fullName>
    </submittedName>
</protein>
<dbReference type="OrthoDB" id="2389172at2759"/>
<evidence type="ECO:0000313" key="2">
    <source>
        <dbReference type="Proteomes" id="UP000266673"/>
    </source>
</evidence>
<proteinExistence type="predicted"/>
<name>A0A397VP59_9GLOM</name>
<dbReference type="AlphaFoldDB" id="A0A397VP59"/>
<accession>A0A397VP59</accession>
<evidence type="ECO:0000313" key="1">
    <source>
        <dbReference type="EMBL" id="RIB24290.1"/>
    </source>
</evidence>
<dbReference type="Proteomes" id="UP000266673">
    <property type="component" value="Unassembled WGS sequence"/>
</dbReference>
<comment type="caution">
    <text evidence="1">The sequence shown here is derived from an EMBL/GenBank/DDBJ whole genome shotgun (WGS) entry which is preliminary data.</text>
</comment>
<sequence>MDENECFKQEINTIRANQINRINKINQQKNHITDLLCRNFALALLRYQDRLELRNIQEALQNAQAWNFGENESDFDKNSLDLYNSNDNIGTIAELADAIDRSLDNTTIYRTILTNQIKISTRAIWHKYANLQQDLIQIGGLNTPGKYCNKAEAEIGRIGAVEHLKQMAVFGQLMQGNMGVEEFSTRIKKVGKLARMAPEQQRKQFIRGLNPMNQYNIQMMAKFEDTQKNITRALAKAEKFTLSQRNAPSFLPVFLAANPHIDTNKSGMTKTKIMDLIKTAMISSESQMAQQNANLRSTIKSFQETISRVTKTLNNNKKLSKKRAVLIAF</sequence>
<gene>
    <name evidence="1" type="ORF">C2G38_2032001</name>
</gene>
<reference evidence="1 2" key="1">
    <citation type="submission" date="2018-06" db="EMBL/GenBank/DDBJ databases">
        <title>Comparative genomics reveals the genomic features of Rhizophagus irregularis, R. cerebriforme, R. diaphanum and Gigaspora rosea, and their symbiotic lifestyle signature.</title>
        <authorList>
            <person name="Morin E."/>
            <person name="San Clemente H."/>
            <person name="Chen E.C.H."/>
            <person name="De La Providencia I."/>
            <person name="Hainaut M."/>
            <person name="Kuo A."/>
            <person name="Kohler A."/>
            <person name="Murat C."/>
            <person name="Tang N."/>
            <person name="Roy S."/>
            <person name="Loubradou J."/>
            <person name="Henrissat B."/>
            <person name="Grigoriev I.V."/>
            <person name="Corradi N."/>
            <person name="Roux C."/>
            <person name="Martin F.M."/>
        </authorList>
    </citation>
    <scope>NUCLEOTIDE SEQUENCE [LARGE SCALE GENOMIC DNA]</scope>
    <source>
        <strain evidence="1 2">DAOM 194757</strain>
    </source>
</reference>
<organism evidence="1 2">
    <name type="scientific">Gigaspora rosea</name>
    <dbReference type="NCBI Taxonomy" id="44941"/>
    <lineage>
        <taxon>Eukaryota</taxon>
        <taxon>Fungi</taxon>
        <taxon>Fungi incertae sedis</taxon>
        <taxon>Mucoromycota</taxon>
        <taxon>Glomeromycotina</taxon>
        <taxon>Glomeromycetes</taxon>
        <taxon>Diversisporales</taxon>
        <taxon>Gigasporaceae</taxon>
        <taxon>Gigaspora</taxon>
    </lineage>
</organism>